<sequence length="457" mass="53227">MQKSYLTAFHNDPKLNKFPQDKKIQPLFKKSFVLQEEALKKHLEDSEILKHTNLSETMHIRPPSSDAKIKFRNVSNPKIENNNNNEMSRDALEFLINKLRSEKLEVYKELLTYEEKYQHKLCLRARLEEIKSLCHDLLDMSRIASERLNVENDLYGYLQMGTLGLTQEKFCVEMSSDEEEDNQDELYESLVQISGVACVCLAKKTDFTGLNFSIYPYLFAQPIGVSLDMQVTKDTIEDVLESSVLPYLSLVYNDELKLQFKEFEEGSVKFFTKIKNIKNPIEVSIRINENGIELEADGLKILIQDPYLFEVLQNGKLLEANTFISNNLAILEIDQEKSLVWQARNWEIKKHSVRQIEHSNSLKDFEDSQCRFEEFFMPCIDCYLPVYEIQLQVWKNAVSGKIKFIITKRGKTIVLREENYPDEFVFLETLQDIDLASSQATLISSLEFGYFINKFVS</sequence>
<comment type="caution">
    <text evidence="1">The sequence shown here is derived from an EMBL/GenBank/DDBJ whole genome shotgun (WGS) entry which is preliminary data.</text>
</comment>
<dbReference type="EMBL" id="MPUH01000187">
    <property type="protein sequence ID" value="OMJ87071.1"/>
    <property type="molecule type" value="Genomic_DNA"/>
</dbReference>
<protein>
    <submittedName>
        <fullName evidence="1">Uncharacterized protein</fullName>
    </submittedName>
</protein>
<evidence type="ECO:0000313" key="2">
    <source>
        <dbReference type="Proteomes" id="UP000187209"/>
    </source>
</evidence>
<reference evidence="1 2" key="1">
    <citation type="submission" date="2016-11" db="EMBL/GenBank/DDBJ databases">
        <title>The macronuclear genome of Stentor coeruleus: a giant cell with tiny introns.</title>
        <authorList>
            <person name="Slabodnick M."/>
            <person name="Ruby J.G."/>
            <person name="Reiff S.B."/>
            <person name="Swart E.C."/>
            <person name="Gosai S."/>
            <person name="Prabakaran S."/>
            <person name="Witkowska E."/>
            <person name="Larue G.E."/>
            <person name="Fisher S."/>
            <person name="Freeman R.M."/>
            <person name="Gunawardena J."/>
            <person name="Chu W."/>
            <person name="Stover N.A."/>
            <person name="Gregory B.D."/>
            <person name="Nowacki M."/>
            <person name="Derisi J."/>
            <person name="Roy S.W."/>
            <person name="Marshall W.F."/>
            <person name="Sood P."/>
        </authorList>
    </citation>
    <scope>NUCLEOTIDE SEQUENCE [LARGE SCALE GENOMIC DNA]</scope>
    <source>
        <strain evidence="1">WM001</strain>
    </source>
</reference>
<evidence type="ECO:0000313" key="1">
    <source>
        <dbReference type="EMBL" id="OMJ87071.1"/>
    </source>
</evidence>
<dbReference type="Proteomes" id="UP000187209">
    <property type="component" value="Unassembled WGS sequence"/>
</dbReference>
<accession>A0A1R2CDJ8</accession>
<gene>
    <name evidence="1" type="ORF">SteCoe_11314</name>
</gene>
<dbReference type="AlphaFoldDB" id="A0A1R2CDJ8"/>
<dbReference type="OrthoDB" id="10616278at2759"/>
<name>A0A1R2CDJ8_9CILI</name>
<organism evidence="1 2">
    <name type="scientific">Stentor coeruleus</name>
    <dbReference type="NCBI Taxonomy" id="5963"/>
    <lineage>
        <taxon>Eukaryota</taxon>
        <taxon>Sar</taxon>
        <taxon>Alveolata</taxon>
        <taxon>Ciliophora</taxon>
        <taxon>Postciliodesmatophora</taxon>
        <taxon>Heterotrichea</taxon>
        <taxon>Heterotrichida</taxon>
        <taxon>Stentoridae</taxon>
        <taxon>Stentor</taxon>
    </lineage>
</organism>
<proteinExistence type="predicted"/>
<keyword evidence="2" id="KW-1185">Reference proteome</keyword>